<proteinExistence type="predicted"/>
<gene>
    <name evidence="1" type="ORF">P691DRAFT_624602</name>
</gene>
<feature type="non-terminal residue" evidence="1">
    <location>
        <position position="1"/>
    </location>
</feature>
<dbReference type="Proteomes" id="UP000807342">
    <property type="component" value="Unassembled WGS sequence"/>
</dbReference>
<organism evidence="1 2">
    <name type="scientific">Macrolepiota fuliginosa MF-IS2</name>
    <dbReference type="NCBI Taxonomy" id="1400762"/>
    <lineage>
        <taxon>Eukaryota</taxon>
        <taxon>Fungi</taxon>
        <taxon>Dikarya</taxon>
        <taxon>Basidiomycota</taxon>
        <taxon>Agaricomycotina</taxon>
        <taxon>Agaricomycetes</taxon>
        <taxon>Agaricomycetidae</taxon>
        <taxon>Agaricales</taxon>
        <taxon>Agaricineae</taxon>
        <taxon>Agaricaceae</taxon>
        <taxon>Macrolepiota</taxon>
    </lineage>
</organism>
<reference evidence="1" key="1">
    <citation type="submission" date="2020-11" db="EMBL/GenBank/DDBJ databases">
        <authorList>
            <consortium name="DOE Joint Genome Institute"/>
            <person name="Ahrendt S."/>
            <person name="Riley R."/>
            <person name="Andreopoulos W."/>
            <person name="Labutti K."/>
            <person name="Pangilinan J."/>
            <person name="Ruiz-Duenas F.J."/>
            <person name="Barrasa J.M."/>
            <person name="Sanchez-Garcia M."/>
            <person name="Camarero S."/>
            <person name="Miyauchi S."/>
            <person name="Serrano A."/>
            <person name="Linde D."/>
            <person name="Babiker R."/>
            <person name="Drula E."/>
            <person name="Ayuso-Fernandez I."/>
            <person name="Pacheco R."/>
            <person name="Padilla G."/>
            <person name="Ferreira P."/>
            <person name="Barriuso J."/>
            <person name="Kellner H."/>
            <person name="Castanera R."/>
            <person name="Alfaro M."/>
            <person name="Ramirez L."/>
            <person name="Pisabarro A.G."/>
            <person name="Kuo A."/>
            <person name="Tritt A."/>
            <person name="Lipzen A."/>
            <person name="He G."/>
            <person name="Yan M."/>
            <person name="Ng V."/>
            <person name="Cullen D."/>
            <person name="Martin F."/>
            <person name="Rosso M.-N."/>
            <person name="Henrissat B."/>
            <person name="Hibbett D."/>
            <person name="Martinez A.T."/>
            <person name="Grigoriev I.V."/>
        </authorList>
    </citation>
    <scope>NUCLEOTIDE SEQUENCE</scope>
    <source>
        <strain evidence="1">MF-IS2</strain>
    </source>
</reference>
<dbReference type="OrthoDB" id="1728974at2759"/>
<feature type="non-terminal residue" evidence="1">
    <location>
        <position position="63"/>
    </location>
</feature>
<comment type="caution">
    <text evidence="1">The sequence shown here is derived from an EMBL/GenBank/DDBJ whole genome shotgun (WGS) entry which is preliminary data.</text>
</comment>
<evidence type="ECO:0000313" key="1">
    <source>
        <dbReference type="EMBL" id="KAF9440443.1"/>
    </source>
</evidence>
<dbReference type="AlphaFoldDB" id="A0A9P5WX13"/>
<keyword evidence="2" id="KW-1185">Reference proteome</keyword>
<dbReference type="EMBL" id="MU152523">
    <property type="protein sequence ID" value="KAF9440443.1"/>
    <property type="molecule type" value="Genomic_DNA"/>
</dbReference>
<sequence>IQTGSTLRRLFAIILLHGHPTKPEELWDGFKAKMCDNLRHRLGNMEIYRNREFTEEQIYDFGL</sequence>
<name>A0A9P5WX13_9AGAR</name>
<evidence type="ECO:0000313" key="2">
    <source>
        <dbReference type="Proteomes" id="UP000807342"/>
    </source>
</evidence>
<accession>A0A9P5WX13</accession>
<protein>
    <submittedName>
        <fullName evidence="1">Uncharacterized protein</fullName>
    </submittedName>
</protein>